<dbReference type="GO" id="GO:0004553">
    <property type="term" value="F:hydrolase activity, hydrolyzing O-glycosyl compounds"/>
    <property type="evidence" value="ECO:0007669"/>
    <property type="project" value="InterPro"/>
</dbReference>
<dbReference type="KEGG" id="cal:CAALFM_CR00190WA"/>
<evidence type="ECO:0000313" key="6">
    <source>
        <dbReference type="EMBL" id="AOW30790.1"/>
    </source>
</evidence>
<dbReference type="GeneID" id="3639703"/>
<dbReference type="GO" id="GO:0008080">
    <property type="term" value="F:N-acetyltransferase activity"/>
    <property type="evidence" value="ECO:0000315"/>
    <property type="project" value="CGD"/>
</dbReference>
<evidence type="ECO:0000259" key="4">
    <source>
        <dbReference type="Pfam" id="PF00933"/>
    </source>
</evidence>
<dbReference type="InterPro" id="IPR001764">
    <property type="entry name" value="Glyco_hydro_3_N"/>
</dbReference>
<accession>A0A1D8PRM0</accession>
<reference evidence="6 7" key="1">
    <citation type="journal article" date="2004" name="Proc. Natl. Acad. Sci. U.S.A.">
        <title>The diploid genome sequence of Candida albicans.</title>
        <authorList>
            <person name="Jones T."/>
            <person name="Federspiel N.A."/>
            <person name="Chibana H."/>
            <person name="Dungan J."/>
            <person name="Kalman S."/>
            <person name="Magee B.B."/>
            <person name="Newport G."/>
            <person name="Thorstenson Y.R."/>
            <person name="Agabian N."/>
            <person name="Magee P.T."/>
            <person name="Davis R.W."/>
            <person name="Scherer S."/>
        </authorList>
    </citation>
    <scope>NUCLEOTIDE SEQUENCE [LARGE SCALE GENOMIC DNA]</scope>
    <source>
        <strain evidence="7">SC5314 / ATCC MYA-2876</strain>
    </source>
</reference>
<dbReference type="GO" id="GO:0010484">
    <property type="term" value="F:histone H3 acetyltransferase activity"/>
    <property type="evidence" value="ECO:0000315"/>
    <property type="project" value="CGD"/>
</dbReference>
<dbReference type="Gene3D" id="3.20.20.300">
    <property type="entry name" value="Glycoside hydrolase, family 3, N-terminal domain"/>
    <property type="match status" value="1"/>
</dbReference>
<sequence>MSTFYAGQLLCGGFQGTTVTPQAYHLIVEHHVSAMILSRKNAFNVEQMTKLIKDLQYIAMTEGRYKYPIMFAIDEEGGMMNSLFDPDFLTQYPGAMALAATGDPQLVYEISRAIAIEIKKIGFSIILGPVLDVVTKLSHQLVGVRSFGTTIEDVVKYGRMCAQGLQDGGLFTVGKHFPGIGNATVDSLLELPMMGDSLEQLRHFNVVPFEMLINEGLLDGISAAGCGVPNISPDETHACLSPVVINQLLRQELNFDGFVISECLEMEALYHSVGLGQGVILAINAGCDLVMVCHDMELQNEAIDSIKTAVVNGNLDEETVLKSLKRINKLQTRLPSWTQLFPEGEVSAKLPPTLFRNECPVVWEQHQKLSSLAYKKSITLIRDFDGTLPIPKHLSARGSDQIDSILLLTPLLNPIYPCKQTGSSQRLFTGEEVFQKFGDFLSNHPINKTKSYNVLHTTYTANGLTPLHESLIEQSKIVIFLTSEAGRNMYQIGIVKYVSILCGVNPLTLTKGLGPVQPRKPLIIVATSSPYDFFYNKSIGSAYLCCYDYTNNALENLASLLMGDFEAQGCVPGEKKFSTKHKKSAVEGRNENNHLSAKSVHKPKRRWLVDEFSMERDWQGLTKLLKTNSDQLTNDGFYKRLEGLLSSTAKHQKHFVVRNSSLNILYGIVLTWVNESNCGHLVYILVEKSKRLQSIGKNLHLRAIRYLIKERKCNEIVLGSSFPLISLGGNNNKPFFKGVGWNTQVSTEKSVMLLQNLDSWSVPQNILQEIMIVGVRFDICSDTSKLMKMMERCLSSEAYDAREYKNVKSLYSEAQKYLKINSPYEVKIILALEPTTQNVIGSIVIFTSNSQLSKFYPFIDVFGEENDSPGNRSIIGAIAGPVIDPSYSNLTEIFKYGLICSAITFLKTSLSEDNIKSCIMTDMGTEDKAMRGVKEIGFNVWKPYHDNYGYNSVNSNVESKFGL</sequence>
<dbReference type="Proteomes" id="UP000000559">
    <property type="component" value="Chromosome R"/>
</dbReference>
<dbReference type="PANTHER" id="PTHR30480:SF8">
    <property type="entry name" value="PUTATIVE (AFU_ORTHOLOGUE AFUA_8G04060)-RELATED"/>
    <property type="match status" value="1"/>
</dbReference>
<reference evidence="6 7" key="3">
    <citation type="journal article" date="2013" name="Genome Biol.">
        <title>Assembly of a phased diploid Candida albicans genome facilitates allele-specific measurements and provides a simple model for repeat and indel structure.</title>
        <authorList>
            <person name="Muzzey D."/>
            <person name="Schwartz K."/>
            <person name="Weissman J.S."/>
            <person name="Sherlock G."/>
        </authorList>
    </citation>
    <scope>NUCLEOTIDE SEQUENCE [LARGE SCALE GENOMIC DNA]</scope>
    <source>
        <strain evidence="7">SC5314 / ATCC MYA-2876</strain>
    </source>
</reference>
<evidence type="ECO:0000256" key="3">
    <source>
        <dbReference type="ARBA" id="ARBA00023295"/>
    </source>
</evidence>
<evidence type="ECO:0000256" key="1">
    <source>
        <dbReference type="ARBA" id="ARBA00005336"/>
    </source>
</evidence>
<organism evidence="6 7">
    <name type="scientific">Candida albicans (strain SC5314 / ATCC MYA-2876)</name>
    <name type="common">Yeast</name>
    <dbReference type="NCBI Taxonomy" id="237561"/>
    <lineage>
        <taxon>Eukaryota</taxon>
        <taxon>Fungi</taxon>
        <taxon>Dikarya</taxon>
        <taxon>Ascomycota</taxon>
        <taxon>Saccharomycotina</taxon>
        <taxon>Pichiomycetes</taxon>
        <taxon>Debaryomycetaceae</taxon>
        <taxon>Candida/Lodderomyces clade</taxon>
        <taxon>Candida</taxon>
    </lineage>
</organism>
<dbReference type="GO" id="GO:1900439">
    <property type="term" value="P:positive regulation of filamentous growth of a population of unicellular organisms in response to chemical stimulus"/>
    <property type="evidence" value="ECO:0000315"/>
    <property type="project" value="CGD"/>
</dbReference>
<dbReference type="RefSeq" id="XP_718673.1">
    <property type="nucleotide sequence ID" value="XM_713580.1"/>
</dbReference>
<keyword evidence="3" id="KW-0326">Glycosidase</keyword>
<dbReference type="FunFam" id="3.20.20.300:FF:000050">
    <property type="entry name" value="Beta-n-acetylglucosaminidase, putative"/>
    <property type="match status" value="1"/>
</dbReference>
<dbReference type="InParanoid" id="A0A1D8PRM0"/>
<comment type="similarity">
    <text evidence="1">Belongs to the glycosyl hydrolase 3 family.</text>
</comment>
<dbReference type="GO" id="GO:0043610">
    <property type="term" value="P:regulation of carbohydrate utilization"/>
    <property type="evidence" value="ECO:0000315"/>
    <property type="project" value="CGD"/>
</dbReference>
<dbReference type="InterPro" id="IPR017853">
    <property type="entry name" value="GH"/>
</dbReference>
<dbReference type="GO" id="GO:0036166">
    <property type="term" value="P:phenotypic switching"/>
    <property type="evidence" value="ECO:0000315"/>
    <property type="project" value="CGD"/>
</dbReference>
<name>A0A1D8PRM0_CANAL</name>
<dbReference type="OrthoDB" id="4215304at2759"/>
<dbReference type="AlphaFoldDB" id="A0A1D8PRM0"/>
<dbReference type="GO" id="GO:0006357">
    <property type="term" value="P:regulation of transcription by RNA polymerase II"/>
    <property type="evidence" value="ECO:0000315"/>
    <property type="project" value="CGD"/>
</dbReference>
<dbReference type="GO" id="GO:0005634">
    <property type="term" value="C:nucleus"/>
    <property type="evidence" value="ECO:0000314"/>
    <property type="project" value="CGD"/>
</dbReference>
<dbReference type="EMBL" id="CP017630">
    <property type="protein sequence ID" value="AOW30790.1"/>
    <property type="molecule type" value="Genomic_DNA"/>
</dbReference>
<evidence type="ECO:0000256" key="2">
    <source>
        <dbReference type="ARBA" id="ARBA00022801"/>
    </source>
</evidence>
<dbReference type="Pfam" id="PF00933">
    <property type="entry name" value="Glyco_hydro_3"/>
    <property type="match status" value="1"/>
</dbReference>
<keyword evidence="7" id="KW-1185">Reference proteome</keyword>
<keyword evidence="2" id="KW-0378">Hydrolase</keyword>
<dbReference type="CGD" id="CAL0000182028">
    <property type="gene designation" value="NGS1"/>
</dbReference>
<dbReference type="VEuPathDB" id="FungiDB:CR_00190W_A"/>
<feature type="domain" description="Glycoside hydrolase family 3 N-terminal" evidence="4">
    <location>
        <begin position="23"/>
        <end position="329"/>
    </location>
</feature>
<dbReference type="Gene3D" id="3.40.50.1700">
    <property type="entry name" value="Glycoside hydrolase family 3 C-terminal domain"/>
    <property type="match status" value="1"/>
</dbReference>
<dbReference type="PANTHER" id="PTHR30480">
    <property type="entry name" value="BETA-HEXOSAMINIDASE-RELATED"/>
    <property type="match status" value="1"/>
</dbReference>
<reference evidence="6 7" key="2">
    <citation type="journal article" date="2007" name="Genome Biol.">
        <title>Assembly of the Candida albicans genome into sixteen supercontigs aligned on the eight chromosomes.</title>
        <authorList>
            <person name="van het Hoog M."/>
            <person name="Rast T.J."/>
            <person name="Martchenko M."/>
            <person name="Grindle S."/>
            <person name="Dignard D."/>
            <person name="Hogues H."/>
            <person name="Cuomo C."/>
            <person name="Berriman M."/>
            <person name="Scherer S."/>
            <person name="Magee B.B."/>
            <person name="Whiteway M."/>
            <person name="Chibana H."/>
            <person name="Nantel A."/>
            <person name="Magee P.T."/>
        </authorList>
    </citation>
    <scope>GENOME REANNOTATION</scope>
    <source>
        <strain evidence="7">SC5314 / ATCC MYA-2876</strain>
    </source>
</reference>
<evidence type="ECO:0000313" key="7">
    <source>
        <dbReference type="Proteomes" id="UP000000559"/>
    </source>
</evidence>
<dbReference type="GO" id="GO:0031670">
    <property type="term" value="P:cellular response to nutrient"/>
    <property type="evidence" value="ECO:0000315"/>
    <property type="project" value="CGD"/>
</dbReference>
<dbReference type="SUPFAM" id="SSF51445">
    <property type="entry name" value="(Trans)glycosidases"/>
    <property type="match status" value="1"/>
</dbReference>
<dbReference type="GO" id="GO:0005975">
    <property type="term" value="P:carbohydrate metabolic process"/>
    <property type="evidence" value="ECO:0007669"/>
    <property type="project" value="InterPro"/>
</dbReference>
<dbReference type="Gene3D" id="3.40.630.30">
    <property type="match status" value="1"/>
</dbReference>
<dbReference type="STRING" id="237561.A0A1D8PRM0"/>
<protein>
    <submittedName>
        <fullName evidence="6">Ngs1p</fullName>
    </submittedName>
</protein>
<dbReference type="InterPro" id="IPR050226">
    <property type="entry name" value="NagZ_Beta-hexosaminidase"/>
</dbReference>
<dbReference type="OMA" id="NVSHACL"/>
<dbReference type="InterPro" id="IPR036962">
    <property type="entry name" value="Glyco_hydro_3_N_sf"/>
</dbReference>
<evidence type="ECO:0000313" key="5">
    <source>
        <dbReference type="CGD" id="CAL0000182028"/>
    </source>
</evidence>
<dbReference type="GO" id="GO:0097316">
    <property type="term" value="P:cellular response to N-acetyl-D-glucosamine"/>
    <property type="evidence" value="ECO:0000314"/>
    <property type="project" value="CGD"/>
</dbReference>
<proteinExistence type="inferred from homology"/>
<dbReference type="GO" id="GO:0001228">
    <property type="term" value="F:DNA-binding transcription activator activity, RNA polymerase II-specific"/>
    <property type="evidence" value="ECO:0000314"/>
    <property type="project" value="CGD"/>
</dbReference>
<dbReference type="GO" id="GO:0044403">
    <property type="term" value="P:biological process involved in symbiotic interaction"/>
    <property type="evidence" value="ECO:0000315"/>
    <property type="project" value="CGD"/>
</dbReference>
<dbReference type="InterPro" id="IPR036881">
    <property type="entry name" value="Glyco_hydro_3_C_sf"/>
</dbReference>
<dbReference type="SMR" id="A0A1D8PRM0"/>
<gene>
    <name evidence="5 6" type="primary">NGS1</name>
    <name evidence="6" type="ordered locus">CAALFM_CR00190WA</name>
    <name evidence="5" type="ordered locus">orf19.7516</name>
</gene>